<sequence>MPKRGLDLSACEVFRFYRLIAIKDLVEPLSMIVPRKESGIFQEDLYPMTAGNQAAMTAQEWLLGINREQTGHQRHSWSRGGSARSAHTGSDDGGVSFKHPEVSLS</sequence>
<dbReference type="STRING" id="94237.ENSMMOP00000015452"/>
<name>A0A3Q3WSP5_MOLML</name>
<accession>A0A3Q3WSP5</accession>
<evidence type="ECO:0000313" key="3">
    <source>
        <dbReference type="Proteomes" id="UP000261620"/>
    </source>
</evidence>
<dbReference type="SMART" id="SM01167">
    <property type="entry name" value="DUF1900"/>
    <property type="match status" value="1"/>
</dbReference>
<dbReference type="Proteomes" id="UP000261620">
    <property type="component" value="Unplaced"/>
</dbReference>
<dbReference type="AlphaFoldDB" id="A0A3Q3WSP5"/>
<reference evidence="2" key="1">
    <citation type="submission" date="2025-08" db="UniProtKB">
        <authorList>
            <consortium name="Ensembl"/>
        </authorList>
    </citation>
    <scope>IDENTIFICATION</scope>
</reference>
<proteinExistence type="predicted"/>
<organism evidence="2 3">
    <name type="scientific">Mola mola</name>
    <name type="common">Ocean sunfish</name>
    <name type="synonym">Tetraodon mola</name>
    <dbReference type="NCBI Taxonomy" id="94237"/>
    <lineage>
        <taxon>Eukaryota</taxon>
        <taxon>Metazoa</taxon>
        <taxon>Chordata</taxon>
        <taxon>Craniata</taxon>
        <taxon>Vertebrata</taxon>
        <taxon>Euteleostomi</taxon>
        <taxon>Actinopterygii</taxon>
        <taxon>Neopterygii</taxon>
        <taxon>Teleostei</taxon>
        <taxon>Neoteleostei</taxon>
        <taxon>Acanthomorphata</taxon>
        <taxon>Eupercaria</taxon>
        <taxon>Tetraodontiformes</taxon>
        <taxon>Molidae</taxon>
        <taxon>Mola</taxon>
    </lineage>
</organism>
<evidence type="ECO:0000256" key="1">
    <source>
        <dbReference type="SAM" id="MobiDB-lite"/>
    </source>
</evidence>
<feature type="region of interest" description="Disordered" evidence="1">
    <location>
        <begin position="72"/>
        <end position="105"/>
    </location>
</feature>
<dbReference type="GO" id="GO:0051015">
    <property type="term" value="F:actin filament binding"/>
    <property type="evidence" value="ECO:0007669"/>
    <property type="project" value="TreeGrafter"/>
</dbReference>
<dbReference type="PANTHER" id="PTHR10856:SF2">
    <property type="entry name" value="CORONIN-2A"/>
    <property type="match status" value="1"/>
</dbReference>
<protein>
    <submittedName>
        <fullName evidence="2">Uncharacterized protein</fullName>
    </submittedName>
</protein>
<dbReference type="Ensembl" id="ENSMMOT00000015705.1">
    <property type="protein sequence ID" value="ENSMMOP00000015452.1"/>
    <property type="gene ID" value="ENSMMOG00000011777.1"/>
</dbReference>
<dbReference type="PANTHER" id="PTHR10856">
    <property type="entry name" value="CORONIN"/>
    <property type="match status" value="1"/>
</dbReference>
<evidence type="ECO:0000313" key="2">
    <source>
        <dbReference type="Ensembl" id="ENSMMOP00000015452.1"/>
    </source>
</evidence>
<dbReference type="InterPro" id="IPR015505">
    <property type="entry name" value="Coronin"/>
</dbReference>
<dbReference type="OMA" id="SALFHED"/>
<dbReference type="Pfam" id="PF16300">
    <property type="entry name" value="WD40_4"/>
    <property type="match status" value="1"/>
</dbReference>
<keyword evidence="3" id="KW-1185">Reference proteome</keyword>
<reference evidence="2" key="2">
    <citation type="submission" date="2025-09" db="UniProtKB">
        <authorList>
            <consortium name="Ensembl"/>
        </authorList>
    </citation>
    <scope>IDENTIFICATION</scope>
</reference>